<proteinExistence type="predicted"/>
<keyword evidence="2" id="KW-1185">Reference proteome</keyword>
<sequence length="122" mass="13182">MTAVSAGAHMQPTPVDACLATSFVLAAVGILQGSRESLAIYRSSPTSPQLWTAHPDGKAIGRKPLAQLAEEVRPTSTPHFLGDFRKNFAICLHTPRGERASNTTSLQSSICSRLQLQQQQLR</sequence>
<dbReference type="EMBL" id="ML992683">
    <property type="protein sequence ID" value="KAF2210085.1"/>
    <property type="molecule type" value="Genomic_DNA"/>
</dbReference>
<evidence type="ECO:0000313" key="2">
    <source>
        <dbReference type="Proteomes" id="UP000799539"/>
    </source>
</evidence>
<protein>
    <submittedName>
        <fullName evidence="1">Uncharacterized protein</fullName>
    </submittedName>
</protein>
<accession>A0A6A6F9S5</accession>
<gene>
    <name evidence="1" type="ORF">CERZMDRAFT_86398</name>
</gene>
<reference evidence="1" key="1">
    <citation type="journal article" date="2020" name="Stud. Mycol.">
        <title>101 Dothideomycetes genomes: a test case for predicting lifestyles and emergence of pathogens.</title>
        <authorList>
            <person name="Haridas S."/>
            <person name="Albert R."/>
            <person name="Binder M."/>
            <person name="Bloem J."/>
            <person name="Labutti K."/>
            <person name="Salamov A."/>
            <person name="Andreopoulos B."/>
            <person name="Baker S."/>
            <person name="Barry K."/>
            <person name="Bills G."/>
            <person name="Bluhm B."/>
            <person name="Cannon C."/>
            <person name="Castanera R."/>
            <person name="Culley D."/>
            <person name="Daum C."/>
            <person name="Ezra D."/>
            <person name="Gonzalez J."/>
            <person name="Henrissat B."/>
            <person name="Kuo A."/>
            <person name="Liang C."/>
            <person name="Lipzen A."/>
            <person name="Lutzoni F."/>
            <person name="Magnuson J."/>
            <person name="Mondo S."/>
            <person name="Nolan M."/>
            <person name="Ohm R."/>
            <person name="Pangilinan J."/>
            <person name="Park H.-J."/>
            <person name="Ramirez L."/>
            <person name="Alfaro M."/>
            <person name="Sun H."/>
            <person name="Tritt A."/>
            <person name="Yoshinaga Y."/>
            <person name="Zwiers L.-H."/>
            <person name="Turgeon B."/>
            <person name="Goodwin S."/>
            <person name="Spatafora J."/>
            <person name="Crous P."/>
            <person name="Grigoriev I."/>
        </authorList>
    </citation>
    <scope>NUCLEOTIDE SEQUENCE</scope>
    <source>
        <strain evidence="1">SCOH1-5</strain>
    </source>
</reference>
<dbReference type="Proteomes" id="UP000799539">
    <property type="component" value="Unassembled WGS sequence"/>
</dbReference>
<name>A0A6A6F9S5_9PEZI</name>
<organism evidence="1 2">
    <name type="scientific">Cercospora zeae-maydis SCOH1-5</name>
    <dbReference type="NCBI Taxonomy" id="717836"/>
    <lineage>
        <taxon>Eukaryota</taxon>
        <taxon>Fungi</taxon>
        <taxon>Dikarya</taxon>
        <taxon>Ascomycota</taxon>
        <taxon>Pezizomycotina</taxon>
        <taxon>Dothideomycetes</taxon>
        <taxon>Dothideomycetidae</taxon>
        <taxon>Mycosphaerellales</taxon>
        <taxon>Mycosphaerellaceae</taxon>
        <taxon>Cercospora</taxon>
    </lineage>
</organism>
<evidence type="ECO:0000313" key="1">
    <source>
        <dbReference type="EMBL" id="KAF2210085.1"/>
    </source>
</evidence>
<dbReference type="AlphaFoldDB" id="A0A6A6F9S5"/>